<dbReference type="Pfam" id="PF00881">
    <property type="entry name" value="Nitroreductase"/>
    <property type="match status" value="1"/>
</dbReference>
<dbReference type="Proteomes" id="UP000050497">
    <property type="component" value="Unassembled WGS sequence"/>
</dbReference>
<keyword evidence="2 5" id="KW-0288">FMN</keyword>
<comment type="cofactor">
    <cofactor evidence="5">
        <name>FMN</name>
        <dbReference type="ChEBI" id="CHEBI:58210"/>
    </cofactor>
</comment>
<evidence type="ECO:0000313" key="9">
    <source>
        <dbReference type="Proteomes" id="UP000050497"/>
    </source>
</evidence>
<evidence type="ECO:0000256" key="1">
    <source>
        <dbReference type="ARBA" id="ARBA00022630"/>
    </source>
</evidence>
<evidence type="ECO:0000313" key="7">
    <source>
        <dbReference type="EMBL" id="KPQ10090.1"/>
    </source>
</evidence>
<dbReference type="SUPFAM" id="SSF55469">
    <property type="entry name" value="FMN-dependent nitroreductase-like"/>
    <property type="match status" value="1"/>
</dbReference>
<feature type="domain" description="Nitroreductase" evidence="6">
    <location>
        <begin position="26"/>
        <end position="173"/>
    </location>
</feature>
<reference evidence="8 10" key="2">
    <citation type="submission" date="2016-08" db="EMBL/GenBank/DDBJ databases">
        <authorList>
            <person name="Varghese N."/>
            <person name="Submissions Spin"/>
        </authorList>
    </citation>
    <scope>NUCLEOTIDE SEQUENCE [LARGE SCALE GENOMIC DNA]</scope>
    <source>
        <strain evidence="8 10">HL-109</strain>
    </source>
</reference>
<dbReference type="STRING" id="1653334.GA0071312_1592"/>
<evidence type="ECO:0000313" key="8">
    <source>
        <dbReference type="EMBL" id="SCC80608.1"/>
    </source>
</evidence>
<dbReference type="PANTHER" id="PTHR43543">
    <property type="entry name" value="MALONIC SEMIALDEHYDE REDUCTASE RUTE-RELATED"/>
    <property type="match status" value="1"/>
</dbReference>
<sequence length="208" mass="22882">MTQSDSRPAGHGQPVPDQILDQLFREARTYYKWQDKPVSEATLRALFDLVKMGPTSANCSPARLIFVTSPEAKAKLKPHLMEGNVEKTMSAPVTAIIGYDLEFYEHYGFLHPHNPDAPRSWVEGKPDAIQKTAFQNGTLQGGYLIMAARALGLDCGPMAGFDNAGVEKAFFPDGKIKANFLCNLGYGDPDSLFPRLPRFAFEDVCAIA</sequence>
<comment type="similarity">
    <text evidence="5">Belongs to the nitroreductase family. HadB/RutE subfamily.</text>
</comment>
<dbReference type="InterPro" id="IPR029479">
    <property type="entry name" value="Nitroreductase"/>
</dbReference>
<dbReference type="InterPro" id="IPR000415">
    <property type="entry name" value="Nitroreductase-like"/>
</dbReference>
<dbReference type="PANTHER" id="PTHR43543:SF1">
    <property type="entry name" value="MALONIC SEMIALDEHYDE REDUCTASE RUTE-RELATED"/>
    <property type="match status" value="1"/>
</dbReference>
<evidence type="ECO:0000256" key="2">
    <source>
        <dbReference type="ARBA" id="ARBA00022643"/>
    </source>
</evidence>
<evidence type="ECO:0000256" key="3">
    <source>
        <dbReference type="ARBA" id="ARBA00022857"/>
    </source>
</evidence>
<dbReference type="EC" id="1.-.-.-" evidence="5"/>
<dbReference type="RefSeq" id="WP_074444528.1">
    <property type="nucleotide sequence ID" value="NZ_FMBM01000002.1"/>
</dbReference>
<gene>
    <name evidence="7" type="primary">rutE</name>
    <name evidence="8" type="ORF">GA0071312_1592</name>
    <name evidence="7" type="ORF">HLUCCO17_12495</name>
</gene>
<dbReference type="NCBIfam" id="NF003768">
    <property type="entry name" value="PRK05365.1"/>
    <property type="match status" value="1"/>
</dbReference>
<name>A0A0N8KE17_9HYPH</name>
<reference evidence="7 9" key="1">
    <citation type="submission" date="2015-09" db="EMBL/GenBank/DDBJ databases">
        <title>Identification and resolution of microdiversity through metagenomic sequencing of parallel consortia.</title>
        <authorList>
            <person name="Nelson W.C."/>
            <person name="Romine M.F."/>
            <person name="Lindemann S.R."/>
        </authorList>
    </citation>
    <scope>NUCLEOTIDE SEQUENCE [LARGE SCALE GENOMIC DNA]</scope>
    <source>
        <strain evidence="7">HL-109</strain>
    </source>
</reference>
<dbReference type="EMBL" id="LJSX01000019">
    <property type="protein sequence ID" value="KPQ10090.1"/>
    <property type="molecule type" value="Genomic_DNA"/>
</dbReference>
<accession>A0A0N8KE17</accession>
<dbReference type="OrthoDB" id="9784375at2"/>
<dbReference type="GO" id="GO:0016491">
    <property type="term" value="F:oxidoreductase activity"/>
    <property type="evidence" value="ECO:0007669"/>
    <property type="project" value="UniProtKB-UniRule"/>
</dbReference>
<comment type="caution">
    <text evidence="7">The sequence shown here is derived from an EMBL/GenBank/DDBJ whole genome shotgun (WGS) entry which is preliminary data.</text>
</comment>
<dbReference type="Proteomes" id="UP000182800">
    <property type="component" value="Unassembled WGS sequence"/>
</dbReference>
<protein>
    <recommendedName>
        <fullName evidence="5">Putative NADH dehydrogenase/NAD(P)H nitroreductase GA0071312_1592</fullName>
        <ecNumber evidence="5">1.-.-.-</ecNumber>
    </recommendedName>
</protein>
<dbReference type="PATRIC" id="fig|1653334.4.peg.246"/>
<keyword evidence="5" id="KW-0520">NAD</keyword>
<dbReference type="Gene3D" id="3.40.109.10">
    <property type="entry name" value="NADH Oxidase"/>
    <property type="match status" value="1"/>
</dbReference>
<organism evidence="7 9">
    <name type="scientific">Saliniramus fredricksonii</name>
    <dbReference type="NCBI Taxonomy" id="1653334"/>
    <lineage>
        <taxon>Bacteria</taxon>
        <taxon>Pseudomonadati</taxon>
        <taxon>Pseudomonadota</taxon>
        <taxon>Alphaproteobacteria</taxon>
        <taxon>Hyphomicrobiales</taxon>
        <taxon>Salinarimonadaceae</taxon>
        <taxon>Saliniramus</taxon>
    </lineage>
</organism>
<evidence type="ECO:0000259" key="6">
    <source>
        <dbReference type="Pfam" id="PF00881"/>
    </source>
</evidence>
<keyword evidence="4 5" id="KW-0560">Oxidoreductase</keyword>
<dbReference type="InterPro" id="IPR050461">
    <property type="entry name" value="Nitroreductase_HadB/RutE"/>
</dbReference>
<evidence type="ECO:0000256" key="5">
    <source>
        <dbReference type="HAMAP-Rule" id="MF_01204"/>
    </source>
</evidence>
<dbReference type="EMBL" id="FMBM01000002">
    <property type="protein sequence ID" value="SCC80608.1"/>
    <property type="molecule type" value="Genomic_DNA"/>
</dbReference>
<evidence type="ECO:0000313" key="10">
    <source>
        <dbReference type="Proteomes" id="UP000182800"/>
    </source>
</evidence>
<proteinExistence type="inferred from homology"/>
<dbReference type="InterPro" id="IPR023936">
    <property type="entry name" value="RutE-like"/>
</dbReference>
<keyword evidence="10" id="KW-1185">Reference proteome</keyword>
<keyword evidence="1 5" id="KW-0285">Flavoprotein</keyword>
<dbReference type="HAMAP" id="MF_01204">
    <property type="entry name" value="Oxidoreductase_RutE_HadB"/>
    <property type="match status" value="1"/>
</dbReference>
<keyword evidence="3 5" id="KW-0521">NADP</keyword>
<dbReference type="AlphaFoldDB" id="A0A0N8KE17"/>
<dbReference type="CDD" id="cd02148">
    <property type="entry name" value="RutE-like"/>
    <property type="match status" value="1"/>
</dbReference>
<evidence type="ECO:0000256" key="4">
    <source>
        <dbReference type="ARBA" id="ARBA00023002"/>
    </source>
</evidence>